<name>A0AAJ0GIY0_9PEZI</name>
<dbReference type="PANTHER" id="PTHR37017:SF11">
    <property type="entry name" value="ESTERASE_LIPASE_THIOESTERASE DOMAIN-CONTAINING PROTEIN"/>
    <property type="match status" value="1"/>
</dbReference>
<dbReference type="AlphaFoldDB" id="A0AAJ0GIY0"/>
<dbReference type="InterPro" id="IPR029058">
    <property type="entry name" value="AB_hydrolase_fold"/>
</dbReference>
<dbReference type="Gene3D" id="3.40.50.1820">
    <property type="entry name" value="alpha/beta hydrolase"/>
    <property type="match status" value="1"/>
</dbReference>
<dbReference type="SUPFAM" id="SSF53474">
    <property type="entry name" value="alpha/beta-Hydrolases"/>
    <property type="match status" value="1"/>
</dbReference>
<sequence length="251" mass="28058">MATSKPAVVIVPGAWHVPDHYEPFAKHLRTAGYETVIVRNPSVSVARDPGNMLRKDAMVTCDVMKKLVNDETKDVVMIMHSYGGISGSDAAAMLCDWLETYGQPDHGRIRRMVYLAAHVLEKGEPMLGTGRVINHIDLSERGMMVHQKPYERYYGDISRGDAEPALEMMQPMAHSAMTTPTSYAGWRDYGLPCTYIRCLKDNALPGEMCDLYIKRMRDAGIDVVVEELDVGHSPFWINPDTLSTLVEKVIS</sequence>
<dbReference type="InterPro" id="IPR000073">
    <property type="entry name" value="AB_hydrolase_1"/>
</dbReference>
<gene>
    <name evidence="2" type="ORF">LTR09_001443</name>
</gene>
<organism evidence="2 3">
    <name type="scientific">Extremus antarcticus</name>
    <dbReference type="NCBI Taxonomy" id="702011"/>
    <lineage>
        <taxon>Eukaryota</taxon>
        <taxon>Fungi</taxon>
        <taxon>Dikarya</taxon>
        <taxon>Ascomycota</taxon>
        <taxon>Pezizomycotina</taxon>
        <taxon>Dothideomycetes</taxon>
        <taxon>Dothideomycetidae</taxon>
        <taxon>Mycosphaerellales</taxon>
        <taxon>Extremaceae</taxon>
        <taxon>Extremus</taxon>
    </lineage>
</organism>
<dbReference type="Pfam" id="PF12697">
    <property type="entry name" value="Abhydrolase_6"/>
    <property type="match status" value="1"/>
</dbReference>
<comment type="caution">
    <text evidence="2">The sequence shown here is derived from an EMBL/GenBank/DDBJ whole genome shotgun (WGS) entry which is preliminary data.</text>
</comment>
<proteinExistence type="predicted"/>
<dbReference type="InterPro" id="IPR052897">
    <property type="entry name" value="Sec-Metab_Biosynth_Hydrolase"/>
</dbReference>
<evidence type="ECO:0000259" key="1">
    <source>
        <dbReference type="Pfam" id="PF12697"/>
    </source>
</evidence>
<evidence type="ECO:0000313" key="3">
    <source>
        <dbReference type="Proteomes" id="UP001271007"/>
    </source>
</evidence>
<dbReference type="Proteomes" id="UP001271007">
    <property type="component" value="Unassembled WGS sequence"/>
</dbReference>
<dbReference type="EMBL" id="JAWDJX010000002">
    <property type="protein sequence ID" value="KAK3058365.1"/>
    <property type="molecule type" value="Genomic_DNA"/>
</dbReference>
<protein>
    <recommendedName>
        <fullName evidence="1">AB hydrolase-1 domain-containing protein</fullName>
    </recommendedName>
</protein>
<accession>A0AAJ0GIY0</accession>
<reference evidence="2" key="1">
    <citation type="submission" date="2023-04" db="EMBL/GenBank/DDBJ databases">
        <title>Black Yeasts Isolated from many extreme environments.</title>
        <authorList>
            <person name="Coleine C."/>
            <person name="Stajich J.E."/>
            <person name="Selbmann L."/>
        </authorList>
    </citation>
    <scope>NUCLEOTIDE SEQUENCE</scope>
    <source>
        <strain evidence="2">CCFEE 5312</strain>
    </source>
</reference>
<keyword evidence="3" id="KW-1185">Reference proteome</keyword>
<evidence type="ECO:0000313" key="2">
    <source>
        <dbReference type="EMBL" id="KAK3058365.1"/>
    </source>
</evidence>
<dbReference type="PANTHER" id="PTHR37017">
    <property type="entry name" value="AB HYDROLASE-1 DOMAIN-CONTAINING PROTEIN-RELATED"/>
    <property type="match status" value="1"/>
</dbReference>
<feature type="domain" description="AB hydrolase-1" evidence="1">
    <location>
        <begin position="8"/>
        <end position="236"/>
    </location>
</feature>